<dbReference type="RefSeq" id="WP_032211017.1">
    <property type="nucleotide sequence ID" value="NZ_CP054363.1"/>
</dbReference>
<accession>A0A828P8I0</accession>
<name>A0A828P8I0_ECOLX</name>
<gene>
    <name evidence="1" type="ORF">A5U30_005347</name>
</gene>
<organism evidence="1 2">
    <name type="scientific">Escherichia coli</name>
    <dbReference type="NCBI Taxonomy" id="562"/>
    <lineage>
        <taxon>Bacteria</taxon>
        <taxon>Pseudomonadati</taxon>
        <taxon>Pseudomonadota</taxon>
        <taxon>Gammaproteobacteria</taxon>
        <taxon>Enterobacterales</taxon>
        <taxon>Enterobacteriaceae</taxon>
        <taxon>Escherichia</taxon>
    </lineage>
</organism>
<dbReference type="EMBL" id="AATLZG010000089">
    <property type="protein sequence ID" value="EFM8157530.1"/>
    <property type="molecule type" value="Genomic_DNA"/>
</dbReference>
<comment type="caution">
    <text evidence="1">The sequence shown here is derived from an EMBL/GenBank/DDBJ whole genome shotgun (WGS) entry which is preliminary data.</text>
</comment>
<sequence length="78" mass="8689">MLNYRISSVQVFTVNGRADRVQVRPECDDAAVFECCLLAEGEGELKELSLSELEERALTDESVIPVMVNGAGIREIRF</sequence>
<evidence type="ECO:0000313" key="1">
    <source>
        <dbReference type="EMBL" id="EFM8157530.1"/>
    </source>
</evidence>
<proteinExistence type="predicted"/>
<dbReference type="Proteomes" id="UP000555763">
    <property type="component" value="Unassembled WGS sequence"/>
</dbReference>
<protein>
    <submittedName>
        <fullName evidence="1">Uncharacterized protein</fullName>
    </submittedName>
</protein>
<evidence type="ECO:0000313" key="2">
    <source>
        <dbReference type="Proteomes" id="UP000555763"/>
    </source>
</evidence>
<dbReference type="AlphaFoldDB" id="A0A828P8I0"/>
<reference evidence="1 2" key="1">
    <citation type="submission" date="2020-02" db="EMBL/GenBank/DDBJ databases">
        <authorList>
            <consortium name="PulseNet: The National Subtyping Network for Foodborne Disease Surveillance"/>
            <person name="Tarr C.L."/>
            <person name="Trees E."/>
            <person name="Katz L.S."/>
            <person name="Carleton-Romer H.A."/>
            <person name="Stroika S."/>
            <person name="Kucerova Z."/>
            <person name="Roache K.F."/>
            <person name="Sabol A.L."/>
            <person name="Besser J."/>
            <person name="Gerner-Smidt P."/>
        </authorList>
    </citation>
    <scope>NUCLEOTIDE SEQUENCE [LARGE SCALE GENOMIC DNA]</scope>
    <source>
        <strain evidence="1 2">PNUSAE002719</strain>
    </source>
</reference>